<dbReference type="NCBIfam" id="TIGR03517">
    <property type="entry name" value="GldM_gliding"/>
    <property type="match status" value="1"/>
</dbReference>
<organism evidence="6 7">
    <name type="scientific">Tenacibaculum platacis</name>
    <dbReference type="NCBI Taxonomy" id="3137852"/>
    <lineage>
        <taxon>Bacteria</taxon>
        <taxon>Pseudomonadati</taxon>
        <taxon>Bacteroidota</taxon>
        <taxon>Flavobacteriia</taxon>
        <taxon>Flavobacteriales</taxon>
        <taxon>Flavobacteriaceae</taxon>
        <taxon>Tenacibaculum</taxon>
    </lineage>
</organism>
<dbReference type="EMBL" id="CAXIXY010000003">
    <property type="protein sequence ID" value="CAL2076619.1"/>
    <property type="molecule type" value="Genomic_DNA"/>
</dbReference>
<dbReference type="Pfam" id="PF21601">
    <property type="entry name" value="GldM_2nd"/>
    <property type="match status" value="1"/>
</dbReference>
<feature type="domain" description="Gliding motility-associated protein GldM second immunoglobulin-like" evidence="5">
    <location>
        <begin position="324"/>
        <end position="402"/>
    </location>
</feature>
<evidence type="ECO:0000313" key="6">
    <source>
        <dbReference type="EMBL" id="CAL2076619.1"/>
    </source>
</evidence>
<keyword evidence="1" id="KW-0812">Transmembrane</keyword>
<keyword evidence="7" id="KW-1185">Reference proteome</keyword>
<proteinExistence type="predicted"/>
<comment type="caution">
    <text evidence="6">The sequence shown here is derived from an EMBL/GenBank/DDBJ whole genome shotgun (WGS) entry which is preliminary data.</text>
</comment>
<feature type="domain" description="Gliding motility-associated protein GldM first immunoglobulin-like" evidence="4">
    <location>
        <begin position="220"/>
        <end position="319"/>
    </location>
</feature>
<dbReference type="InterPro" id="IPR022720">
    <property type="entry name" value="Motility-assoc_prot_GldM_N"/>
</dbReference>
<evidence type="ECO:0000259" key="2">
    <source>
        <dbReference type="Pfam" id="PF12080"/>
    </source>
</evidence>
<dbReference type="InterPro" id="IPR022719">
    <property type="entry name" value="Motility-assoc_prot_GldM_C"/>
</dbReference>
<dbReference type="InterPro" id="IPR048406">
    <property type="entry name" value="GldM_Ig-like-2"/>
</dbReference>
<dbReference type="Pfam" id="PF12081">
    <property type="entry name" value="GldM_1st"/>
    <property type="match status" value="1"/>
</dbReference>
<evidence type="ECO:0000256" key="1">
    <source>
        <dbReference type="SAM" id="Phobius"/>
    </source>
</evidence>
<keyword evidence="1" id="KW-0472">Membrane</keyword>
<dbReference type="InterPro" id="IPR019859">
    <property type="entry name" value="Motility-assoc_prot_GldM"/>
</dbReference>
<feature type="transmembrane region" description="Helical" evidence="1">
    <location>
        <begin position="12"/>
        <end position="29"/>
    </location>
</feature>
<dbReference type="Pfam" id="PF21602">
    <property type="entry name" value="GldM_3rd"/>
    <property type="match status" value="1"/>
</dbReference>
<dbReference type="RefSeq" id="WP_348709954.1">
    <property type="nucleotide sequence ID" value="NZ_CAXIXY010000003.1"/>
</dbReference>
<evidence type="ECO:0000259" key="4">
    <source>
        <dbReference type="Pfam" id="PF21601"/>
    </source>
</evidence>
<dbReference type="Proteomes" id="UP001497416">
    <property type="component" value="Unassembled WGS sequence"/>
</dbReference>
<protein>
    <recommendedName>
        <fullName evidence="8">Protein involved in gliding motility GldM</fullName>
    </recommendedName>
</protein>
<dbReference type="InterPro" id="IPR048405">
    <property type="entry name" value="GldM_Ig-like-1"/>
</dbReference>
<evidence type="ECO:0008006" key="8">
    <source>
        <dbReference type="Google" id="ProtNLM"/>
    </source>
</evidence>
<keyword evidence="1" id="KW-1133">Transmembrane helix</keyword>
<name>A0ABP1EEP2_9FLAO</name>
<evidence type="ECO:0000259" key="5">
    <source>
        <dbReference type="Pfam" id="PF21602"/>
    </source>
</evidence>
<sequence>MAGGKQSPRQKMINLMYLIFIAMLAMNMSKEVLSAFGLMNEKLTDANTRATEQNNRAYANLATKAADQAKQFGEAKEKTDALKEKADSFYAYIEDLKGKMTSDVKDKKDYETMDKSKFLDEYFFVSGTITPEGKEFVSKMDEFRKASLEALGGTNLAPVVESRFSTNPVKNKDGAQLNWLNYHYEGFPLVASLTKLTQIQADVKATESDALSSLLTTQLDDAVSLSKYDAMVVFDKNAYYPGEKLSGKIVLGKNDPNLVAEKVVINGEDWPEDKIKAGQVILDGPAGGVGDRDIKGEFHFKQGDSTVTIPIKGGYSVIPRPNEAVISADKMNAVYRGLSNPMTISMPGVPSNKVSASAAGLKRVKGDSYMMRPGKGNEVTIRVTGTLPDGKKVSSNKKFRIKEIPPAVGMVRGQYGTVSMPKTSVGKIRVGAGLPDFLFDLKLNVSAFKIKVPGQVAIPVTGTTMNGRAKQAINKARRGDQITIYDIKATTSGYKLKKVLPVVIKVSN</sequence>
<feature type="domain" description="Gliding motility-associated protein GldM C-terminal" evidence="2">
    <location>
        <begin position="406"/>
        <end position="506"/>
    </location>
</feature>
<dbReference type="Pfam" id="PF12080">
    <property type="entry name" value="GldM_4th"/>
    <property type="match status" value="1"/>
</dbReference>
<accession>A0ABP1EEP2</accession>
<gene>
    <name evidence="6" type="ORF">T190607A01A_10390</name>
</gene>
<reference evidence="6 7" key="1">
    <citation type="submission" date="2024-05" db="EMBL/GenBank/DDBJ databases">
        <authorList>
            <person name="Duchaud E."/>
        </authorList>
    </citation>
    <scope>NUCLEOTIDE SEQUENCE [LARGE SCALE GENOMIC DNA]</scope>
    <source>
        <strain evidence="6">Ena-SAMPLE-TAB-13-05-2024-13:56:06:370-140302</strain>
    </source>
</reference>
<feature type="domain" description="Gliding motility-associated protein GldM N-terminal" evidence="3">
    <location>
        <begin position="31"/>
        <end position="215"/>
    </location>
</feature>
<evidence type="ECO:0000259" key="3">
    <source>
        <dbReference type="Pfam" id="PF12081"/>
    </source>
</evidence>
<evidence type="ECO:0000313" key="7">
    <source>
        <dbReference type="Proteomes" id="UP001497416"/>
    </source>
</evidence>